<feature type="region of interest" description="Disordered" evidence="1">
    <location>
        <begin position="173"/>
        <end position="202"/>
    </location>
</feature>
<protein>
    <recommendedName>
        <fullName evidence="2">C2 domain-containing protein</fullName>
    </recommendedName>
</protein>
<accession>A0ABR2X1K7</accession>
<keyword evidence="4" id="KW-1185">Reference proteome</keyword>
<reference evidence="3 4" key="1">
    <citation type="submission" date="2023-04" db="EMBL/GenBank/DDBJ databases">
        <title>Genome of Basidiobolus ranarum AG-B5.</title>
        <authorList>
            <person name="Stajich J.E."/>
            <person name="Carter-House D."/>
            <person name="Gryganskyi A."/>
        </authorList>
    </citation>
    <scope>NUCLEOTIDE SEQUENCE [LARGE SCALE GENOMIC DNA]</scope>
    <source>
        <strain evidence="3 4">AG-B5</strain>
    </source>
</reference>
<dbReference type="SMART" id="SM00239">
    <property type="entry name" value="C2"/>
    <property type="match status" value="1"/>
</dbReference>
<dbReference type="PROSITE" id="PS50004">
    <property type="entry name" value="C2"/>
    <property type="match status" value="1"/>
</dbReference>
<dbReference type="SUPFAM" id="SSF49562">
    <property type="entry name" value="C2 domain (Calcium/lipid-binding domain, CaLB)"/>
    <property type="match status" value="1"/>
</dbReference>
<evidence type="ECO:0000313" key="4">
    <source>
        <dbReference type="Proteomes" id="UP001479436"/>
    </source>
</evidence>
<gene>
    <name evidence="3" type="ORF">K7432_002381</name>
</gene>
<dbReference type="Gene3D" id="2.60.40.150">
    <property type="entry name" value="C2 domain"/>
    <property type="match status" value="1"/>
</dbReference>
<dbReference type="Pfam" id="PF00168">
    <property type="entry name" value="C2"/>
    <property type="match status" value="1"/>
</dbReference>
<feature type="region of interest" description="Disordered" evidence="1">
    <location>
        <begin position="279"/>
        <end position="300"/>
    </location>
</feature>
<evidence type="ECO:0000313" key="3">
    <source>
        <dbReference type="EMBL" id="KAK9767657.1"/>
    </source>
</evidence>
<dbReference type="InterPro" id="IPR035892">
    <property type="entry name" value="C2_domain_sf"/>
</dbReference>
<feature type="domain" description="C2" evidence="2">
    <location>
        <begin position="1"/>
        <end position="104"/>
    </location>
</feature>
<dbReference type="PANTHER" id="PTHR47052:SF3">
    <property type="entry name" value="INGRESSION PROTEIN 1"/>
    <property type="match status" value="1"/>
</dbReference>
<proteinExistence type="predicted"/>
<dbReference type="InterPro" id="IPR000008">
    <property type="entry name" value="C2_dom"/>
</dbReference>
<dbReference type="InterPro" id="IPR052981">
    <property type="entry name" value="Ingression_C2_domain"/>
</dbReference>
<dbReference type="EMBL" id="JASJQH010000063">
    <property type="protein sequence ID" value="KAK9767657.1"/>
    <property type="molecule type" value="Genomic_DNA"/>
</dbReference>
<organism evidence="3 4">
    <name type="scientific">Basidiobolus ranarum</name>
    <dbReference type="NCBI Taxonomy" id="34480"/>
    <lineage>
        <taxon>Eukaryota</taxon>
        <taxon>Fungi</taxon>
        <taxon>Fungi incertae sedis</taxon>
        <taxon>Zoopagomycota</taxon>
        <taxon>Entomophthoromycotina</taxon>
        <taxon>Basidiobolomycetes</taxon>
        <taxon>Basidiobolales</taxon>
        <taxon>Basidiobolaceae</taxon>
        <taxon>Basidiobolus</taxon>
    </lineage>
</organism>
<comment type="caution">
    <text evidence="3">The sequence shown here is derived from an EMBL/GenBank/DDBJ whole genome shotgun (WGS) entry which is preliminary data.</text>
</comment>
<evidence type="ECO:0000259" key="2">
    <source>
        <dbReference type="PROSITE" id="PS50004"/>
    </source>
</evidence>
<evidence type="ECO:0000256" key="1">
    <source>
        <dbReference type="SAM" id="MobiDB-lite"/>
    </source>
</evidence>
<dbReference type="Proteomes" id="UP001479436">
    <property type="component" value="Unassembled WGS sequence"/>
</dbReference>
<name>A0ABR2X1K7_9FUNG</name>
<sequence>MSKDISGLLVVRACGGRDITVVQKIGKQDPYLEFQLGDENQRTHTDNNGGHKPMWGQAVKFDLNNEKELLVKCIDKNPVHNSFIGQAEIQLDPVLENHQYDGWFEIKNKDTPAGDIYLELTFYPSDGTYNPRPLVTRGSYIAHYPVSQPNKTTNPKVFPKHLSLNPAYLANKPLPAIPQPNQLQEKDVKPPKPPVPPKDPRIKRTYWSQSQAQYPISHKRYGTAPYGFQPNLLYGGFPIGFLPTGNPYSPGMYMPIPDDYLPRDRYYYPPPPAVPPYPQEMASCREYNPPRKSTRPHSYF</sequence>
<dbReference type="PANTHER" id="PTHR47052">
    <property type="entry name" value="CONSERVED SERINE PROLINE-RICH PROTEIN (AFU_ORTHOLOGUE AFUA_2G01790)"/>
    <property type="match status" value="1"/>
</dbReference>